<dbReference type="InterPro" id="IPR006015">
    <property type="entry name" value="Universal_stress_UspA"/>
</dbReference>
<protein>
    <submittedName>
        <fullName evidence="3">Universal stress protein family protein</fullName>
    </submittedName>
</protein>
<dbReference type="PRINTS" id="PR01438">
    <property type="entry name" value="UNVRSLSTRESS"/>
</dbReference>
<dbReference type="OrthoDB" id="9804721at2"/>
<organism evidence="3 4">
    <name type="scientific">Neomesorhizobium albiziae</name>
    <dbReference type="NCBI Taxonomy" id="335020"/>
    <lineage>
        <taxon>Bacteria</taxon>
        <taxon>Pseudomonadati</taxon>
        <taxon>Pseudomonadota</taxon>
        <taxon>Alphaproteobacteria</taxon>
        <taxon>Hyphomicrobiales</taxon>
        <taxon>Phyllobacteriaceae</taxon>
        <taxon>Neomesorhizobium</taxon>
    </lineage>
</organism>
<evidence type="ECO:0000313" key="3">
    <source>
        <dbReference type="EMBL" id="SFK76562.1"/>
    </source>
</evidence>
<feature type="domain" description="UspA" evidence="2">
    <location>
        <begin position="154"/>
        <end position="277"/>
    </location>
</feature>
<name>A0A1I4C626_9HYPH</name>
<proteinExistence type="inferred from homology"/>
<evidence type="ECO:0000313" key="4">
    <source>
        <dbReference type="Proteomes" id="UP000323300"/>
    </source>
</evidence>
<reference evidence="3 4" key="1">
    <citation type="submission" date="2016-10" db="EMBL/GenBank/DDBJ databases">
        <authorList>
            <person name="Varghese N."/>
            <person name="Submissions S."/>
        </authorList>
    </citation>
    <scope>NUCLEOTIDE SEQUENCE [LARGE SCALE GENOMIC DNA]</scope>
    <source>
        <strain evidence="3 4">DSM 21822</strain>
    </source>
</reference>
<evidence type="ECO:0000259" key="2">
    <source>
        <dbReference type="Pfam" id="PF00582"/>
    </source>
</evidence>
<sequence>MTFKTIVAVVQGEKDEDRLLDCVLPLANHFKSHVIGVHAEPMPVAYTTPMGFPDAEFIHISSERNEKRAAELGQRYSARCLAEGISGEWRSLESFSGDSALSSLASARCADLIVAVQSNPDGDSISSANLEGLLFEAGRPVLFVPYAASVTGTFRKVLIAWNGSREAARAVFDALPFIMDADEIEILVVDAEDDAEQDAAVAAADIAASLGRHGVHVTVVNEKSAGLSIGTVIENHAAEAKPDMIVMGAYSHSWLREFLFGGVTRTLLQSMPVPTFMSR</sequence>
<gene>
    <name evidence="3" type="ORF">SAMN04488498_11232</name>
</gene>
<dbReference type="PANTHER" id="PTHR46268:SF15">
    <property type="entry name" value="UNIVERSAL STRESS PROTEIN HP_0031"/>
    <property type="match status" value="1"/>
</dbReference>
<dbReference type="InterPro" id="IPR006016">
    <property type="entry name" value="UspA"/>
</dbReference>
<keyword evidence="4" id="KW-1185">Reference proteome</keyword>
<accession>A0A1I4C626</accession>
<dbReference type="PANTHER" id="PTHR46268">
    <property type="entry name" value="STRESS RESPONSE PROTEIN NHAX"/>
    <property type="match status" value="1"/>
</dbReference>
<dbReference type="Proteomes" id="UP000323300">
    <property type="component" value="Unassembled WGS sequence"/>
</dbReference>
<dbReference type="Pfam" id="PF00582">
    <property type="entry name" value="Usp"/>
    <property type="match status" value="1"/>
</dbReference>
<evidence type="ECO:0000256" key="1">
    <source>
        <dbReference type="ARBA" id="ARBA00008791"/>
    </source>
</evidence>
<dbReference type="SUPFAM" id="SSF52402">
    <property type="entry name" value="Adenine nucleotide alpha hydrolases-like"/>
    <property type="match status" value="2"/>
</dbReference>
<dbReference type="RefSeq" id="WP_149761750.1">
    <property type="nucleotide sequence ID" value="NZ_BSPE01000004.1"/>
</dbReference>
<dbReference type="Gene3D" id="3.40.50.12370">
    <property type="match status" value="1"/>
</dbReference>
<comment type="similarity">
    <text evidence="1">Belongs to the universal stress protein A family.</text>
</comment>
<dbReference type="EMBL" id="FOSL01000012">
    <property type="protein sequence ID" value="SFK76562.1"/>
    <property type="molecule type" value="Genomic_DNA"/>
</dbReference>
<dbReference type="AlphaFoldDB" id="A0A1I4C626"/>
<dbReference type="CDD" id="cd00293">
    <property type="entry name" value="USP-like"/>
    <property type="match status" value="1"/>
</dbReference>